<dbReference type="SUPFAM" id="SSF50800">
    <property type="entry name" value="PK beta-barrel domain-like"/>
    <property type="match status" value="1"/>
</dbReference>
<dbReference type="InterPro" id="IPR011037">
    <property type="entry name" value="Pyrv_Knase-like_insert_dom_sf"/>
</dbReference>
<reference evidence="1" key="1">
    <citation type="submission" date="2020-01" db="EMBL/GenBank/DDBJ databases">
        <authorList>
            <person name="Meier V. D."/>
            <person name="Meier V D."/>
        </authorList>
    </citation>
    <scope>NUCLEOTIDE SEQUENCE</scope>
    <source>
        <strain evidence="1">HLG_WM_MAG_05</strain>
    </source>
</reference>
<dbReference type="Gene3D" id="2.40.33.20">
    <property type="entry name" value="PK beta-barrel domain-like"/>
    <property type="match status" value="1"/>
</dbReference>
<name>A0A6S6TUT9_9BACT</name>
<protein>
    <recommendedName>
        <fullName evidence="2">MOSC domain-containing protein</fullName>
    </recommendedName>
</protein>
<gene>
    <name evidence="1" type="ORF">HELGO_WM5562</name>
</gene>
<evidence type="ECO:0008006" key="2">
    <source>
        <dbReference type="Google" id="ProtNLM"/>
    </source>
</evidence>
<dbReference type="AlphaFoldDB" id="A0A6S6TUT9"/>
<sequence length="148" mass="16512">MLNGKVLALYMTMPAIMRSGHRMLCEDFECDSEGIIGDMNYETSENPMLLLTCEVSYDIAEEAGIMVDKGVLLESIHVDVDLYDLKEGDVIELGETLVEVLKHCEAYGYLMALAPELPELLKGKRGLFVRPLDYGRIAVGDTVQAHRK</sequence>
<proteinExistence type="predicted"/>
<evidence type="ECO:0000313" key="1">
    <source>
        <dbReference type="EMBL" id="CAA6821897.1"/>
    </source>
</evidence>
<organism evidence="1">
    <name type="scientific">uncultured Sulfurovum sp</name>
    <dbReference type="NCBI Taxonomy" id="269237"/>
    <lineage>
        <taxon>Bacteria</taxon>
        <taxon>Pseudomonadati</taxon>
        <taxon>Campylobacterota</taxon>
        <taxon>Epsilonproteobacteria</taxon>
        <taxon>Campylobacterales</taxon>
        <taxon>Sulfurovaceae</taxon>
        <taxon>Sulfurovum</taxon>
        <taxon>environmental samples</taxon>
    </lineage>
</organism>
<accession>A0A6S6TUT9</accession>
<dbReference type="EMBL" id="CACVAU010000063">
    <property type="protein sequence ID" value="CAA6821897.1"/>
    <property type="molecule type" value="Genomic_DNA"/>
</dbReference>